<sequence length="297" mass="33370">MASSTFDALNYSEEHTIALCNTSDNTQLTKIGGKFSSTRIVQVSANIVIKFGIDIHQEEYSNLECARDLLKGTDMVVPKIYGSFRARGVGYIIMELICGREPEEVEYETTAQKLSAILSGVFWKVRGKDPGPLNGGTSRGLLWEWGEPTYTSLEYMEEWWQRRQDPGETQISFRNVNLVLVHGDLAARNILLLEDGKIYLLDWCSAGYYPRVFEYVTQRLSTDKENDFHTYLLKSMNPLVGEEKELVELVGRAYGNSIAGLTHVAQPESCALPLIFVSAVLKIKESRAASLLIQRQG</sequence>
<dbReference type="InterPro" id="IPR011009">
    <property type="entry name" value="Kinase-like_dom_sf"/>
</dbReference>
<keyword evidence="6" id="KW-1185">Reference proteome</keyword>
<dbReference type="Proteomes" id="UP000800235">
    <property type="component" value="Unassembled WGS sequence"/>
</dbReference>
<comment type="caution">
    <text evidence="5">The sequence shown here is derived from an EMBL/GenBank/DDBJ whole genome shotgun (WGS) entry which is preliminary data.</text>
</comment>
<dbReference type="EMBL" id="MU007040">
    <property type="protein sequence ID" value="KAF2430275.1"/>
    <property type="molecule type" value="Genomic_DNA"/>
</dbReference>
<dbReference type="InterPro" id="IPR008266">
    <property type="entry name" value="Tyr_kinase_AS"/>
</dbReference>
<dbReference type="OrthoDB" id="3250044at2759"/>
<dbReference type="InterPro" id="IPR051678">
    <property type="entry name" value="AGP_Transferase"/>
</dbReference>
<comment type="catalytic activity">
    <reaction evidence="3">
        <text>L-seryl-[protein] + ATP = O-phospho-L-seryl-[protein] + ADP + H(+)</text>
        <dbReference type="Rhea" id="RHEA:17989"/>
        <dbReference type="Rhea" id="RHEA-COMP:9863"/>
        <dbReference type="Rhea" id="RHEA-COMP:11604"/>
        <dbReference type="ChEBI" id="CHEBI:15378"/>
        <dbReference type="ChEBI" id="CHEBI:29999"/>
        <dbReference type="ChEBI" id="CHEBI:30616"/>
        <dbReference type="ChEBI" id="CHEBI:83421"/>
        <dbReference type="ChEBI" id="CHEBI:456216"/>
        <dbReference type="EC" id="2.7.11.1"/>
    </reaction>
</comment>
<dbReference type="SUPFAM" id="SSF56112">
    <property type="entry name" value="Protein kinase-like (PK-like)"/>
    <property type="match status" value="1"/>
</dbReference>
<evidence type="ECO:0000313" key="5">
    <source>
        <dbReference type="EMBL" id="KAF2430275.1"/>
    </source>
</evidence>
<evidence type="ECO:0000259" key="4">
    <source>
        <dbReference type="Pfam" id="PF01636"/>
    </source>
</evidence>
<comment type="catalytic activity">
    <reaction evidence="2">
        <text>L-threonyl-[protein] + ATP = O-phospho-L-threonyl-[protein] + ADP + H(+)</text>
        <dbReference type="Rhea" id="RHEA:46608"/>
        <dbReference type="Rhea" id="RHEA-COMP:11060"/>
        <dbReference type="Rhea" id="RHEA-COMP:11605"/>
        <dbReference type="ChEBI" id="CHEBI:15378"/>
        <dbReference type="ChEBI" id="CHEBI:30013"/>
        <dbReference type="ChEBI" id="CHEBI:30616"/>
        <dbReference type="ChEBI" id="CHEBI:61977"/>
        <dbReference type="ChEBI" id="CHEBI:456216"/>
        <dbReference type="EC" id="2.7.11.1"/>
    </reaction>
</comment>
<dbReference type="AlphaFoldDB" id="A0A9P4NRE4"/>
<protein>
    <recommendedName>
        <fullName evidence="1">non-specific serine/threonine protein kinase</fullName>
        <ecNumber evidence="1">2.7.11.1</ecNumber>
    </recommendedName>
</protein>
<reference evidence="5" key="1">
    <citation type="journal article" date="2020" name="Stud. Mycol.">
        <title>101 Dothideomycetes genomes: a test case for predicting lifestyles and emergence of pathogens.</title>
        <authorList>
            <person name="Haridas S."/>
            <person name="Albert R."/>
            <person name="Binder M."/>
            <person name="Bloem J."/>
            <person name="Labutti K."/>
            <person name="Salamov A."/>
            <person name="Andreopoulos B."/>
            <person name="Baker S."/>
            <person name="Barry K."/>
            <person name="Bills G."/>
            <person name="Bluhm B."/>
            <person name="Cannon C."/>
            <person name="Castanera R."/>
            <person name="Culley D."/>
            <person name="Daum C."/>
            <person name="Ezra D."/>
            <person name="Gonzalez J."/>
            <person name="Henrissat B."/>
            <person name="Kuo A."/>
            <person name="Liang C."/>
            <person name="Lipzen A."/>
            <person name="Lutzoni F."/>
            <person name="Magnuson J."/>
            <person name="Mondo S."/>
            <person name="Nolan M."/>
            <person name="Ohm R."/>
            <person name="Pangilinan J."/>
            <person name="Park H.-J."/>
            <person name="Ramirez L."/>
            <person name="Alfaro M."/>
            <person name="Sun H."/>
            <person name="Tritt A."/>
            <person name="Yoshinaga Y."/>
            <person name="Zwiers L.-H."/>
            <person name="Turgeon B."/>
            <person name="Goodwin S."/>
            <person name="Spatafora J."/>
            <person name="Crous P."/>
            <person name="Grigoriev I."/>
        </authorList>
    </citation>
    <scope>NUCLEOTIDE SEQUENCE</scope>
    <source>
        <strain evidence="5">CBS 130266</strain>
    </source>
</reference>
<dbReference type="PROSITE" id="PS00109">
    <property type="entry name" value="PROTEIN_KINASE_TYR"/>
    <property type="match status" value="1"/>
</dbReference>
<evidence type="ECO:0000313" key="6">
    <source>
        <dbReference type="Proteomes" id="UP000800235"/>
    </source>
</evidence>
<evidence type="ECO:0000256" key="3">
    <source>
        <dbReference type="ARBA" id="ARBA00048679"/>
    </source>
</evidence>
<dbReference type="InterPro" id="IPR002575">
    <property type="entry name" value="Aminoglycoside_PTrfase"/>
</dbReference>
<name>A0A9P4NRE4_9PEZI</name>
<accession>A0A9P4NRE4</accession>
<dbReference type="PANTHER" id="PTHR21310:SF39">
    <property type="entry name" value="AMINOGLYCOSIDE PHOSPHOTRANSFERASE DOMAIN-CONTAINING PROTEIN"/>
    <property type="match status" value="1"/>
</dbReference>
<proteinExistence type="predicted"/>
<organism evidence="5 6">
    <name type="scientific">Tothia fuscella</name>
    <dbReference type="NCBI Taxonomy" id="1048955"/>
    <lineage>
        <taxon>Eukaryota</taxon>
        <taxon>Fungi</taxon>
        <taxon>Dikarya</taxon>
        <taxon>Ascomycota</taxon>
        <taxon>Pezizomycotina</taxon>
        <taxon>Dothideomycetes</taxon>
        <taxon>Pleosporomycetidae</taxon>
        <taxon>Venturiales</taxon>
        <taxon>Cylindrosympodiaceae</taxon>
        <taxon>Tothia</taxon>
    </lineage>
</organism>
<dbReference type="Pfam" id="PF01636">
    <property type="entry name" value="APH"/>
    <property type="match status" value="1"/>
</dbReference>
<dbReference type="PANTHER" id="PTHR21310">
    <property type="entry name" value="AMINOGLYCOSIDE PHOSPHOTRANSFERASE-RELATED-RELATED"/>
    <property type="match status" value="1"/>
</dbReference>
<dbReference type="Gene3D" id="3.90.1200.10">
    <property type="match status" value="1"/>
</dbReference>
<evidence type="ECO:0000256" key="1">
    <source>
        <dbReference type="ARBA" id="ARBA00012513"/>
    </source>
</evidence>
<dbReference type="EC" id="2.7.11.1" evidence="1"/>
<evidence type="ECO:0000256" key="2">
    <source>
        <dbReference type="ARBA" id="ARBA00047899"/>
    </source>
</evidence>
<dbReference type="GO" id="GO:0004674">
    <property type="term" value="F:protein serine/threonine kinase activity"/>
    <property type="evidence" value="ECO:0007669"/>
    <property type="project" value="UniProtKB-EC"/>
</dbReference>
<feature type="domain" description="Aminoglycoside phosphotransferase" evidence="4">
    <location>
        <begin position="144"/>
        <end position="216"/>
    </location>
</feature>
<gene>
    <name evidence="5" type="ORF">EJ08DRAFT_715690</name>
</gene>